<dbReference type="OrthoDB" id="5391496at2759"/>
<accession>A0A2A9PM27</accession>
<organism evidence="1 2">
    <name type="scientific">Ophiocordyceps unilateralis</name>
    <name type="common">Zombie-ant fungus</name>
    <name type="synonym">Torrubia unilateralis</name>
    <dbReference type="NCBI Taxonomy" id="268505"/>
    <lineage>
        <taxon>Eukaryota</taxon>
        <taxon>Fungi</taxon>
        <taxon>Dikarya</taxon>
        <taxon>Ascomycota</taxon>
        <taxon>Pezizomycotina</taxon>
        <taxon>Sordariomycetes</taxon>
        <taxon>Hypocreomycetidae</taxon>
        <taxon>Hypocreales</taxon>
        <taxon>Ophiocordycipitaceae</taxon>
        <taxon>Ophiocordyceps</taxon>
    </lineage>
</organism>
<keyword evidence="2" id="KW-1185">Reference proteome</keyword>
<evidence type="ECO:0000313" key="1">
    <source>
        <dbReference type="EMBL" id="PFH61930.1"/>
    </source>
</evidence>
<name>A0A2A9PM27_OPHUN</name>
<sequence>MEQKPSSHVPIVLAPATPSELLDRILSHHSHPTTLLVCWPKRLFLDGLVQDVKQQQLNSEHRLHPLLQTPLLQAAISRHLHVAFIPTVTHLRAYLAVFLAHKTTTPPPPDDFQPRLSPPLLVVYGFVELHRDGSEWSAQGLNLSVAGLVECAARNGLRAAVVEPRKTDGRDELWTTLDESMPLLGARDDDVCVQEPVPVHVVFDRWFEFEVPRDIAE</sequence>
<reference evidence="1 2" key="2">
    <citation type="journal article" date="2017" name="Sci. Rep.">
        <title>Ant-infecting Ophiocordyceps genomes reveal a high diversity of potential behavioral manipulation genes and a possible major role for enterotoxins.</title>
        <authorList>
            <person name="de Bekker C."/>
            <person name="Ohm R.A."/>
            <person name="Evans H.C."/>
            <person name="Brachmann A."/>
            <person name="Hughes D.P."/>
        </authorList>
    </citation>
    <scope>NUCLEOTIDE SEQUENCE [LARGE SCALE GENOMIC DNA]</scope>
    <source>
        <strain evidence="1 2">SC16a</strain>
    </source>
</reference>
<evidence type="ECO:0000313" key="2">
    <source>
        <dbReference type="Proteomes" id="UP000037136"/>
    </source>
</evidence>
<proteinExistence type="predicted"/>
<gene>
    <name evidence="1" type="ORF">XA68_15803</name>
</gene>
<reference evidence="1 2" key="1">
    <citation type="journal article" date="2015" name="BMC Genomics">
        <title>Gene expression during zombie ant biting behavior reflects the complexity underlying fungal parasitic behavioral manipulation.</title>
        <authorList>
            <person name="de Bekker C."/>
            <person name="Ohm R.A."/>
            <person name="Loreto R.G."/>
            <person name="Sebastian A."/>
            <person name="Albert I."/>
            <person name="Merrow M."/>
            <person name="Brachmann A."/>
            <person name="Hughes D.P."/>
        </authorList>
    </citation>
    <scope>NUCLEOTIDE SEQUENCE [LARGE SCALE GENOMIC DNA]</scope>
    <source>
        <strain evidence="1 2">SC16a</strain>
    </source>
</reference>
<dbReference type="Proteomes" id="UP000037136">
    <property type="component" value="Unassembled WGS sequence"/>
</dbReference>
<dbReference type="EMBL" id="LAZP02000049">
    <property type="protein sequence ID" value="PFH61930.1"/>
    <property type="molecule type" value="Genomic_DNA"/>
</dbReference>
<dbReference type="AlphaFoldDB" id="A0A2A9PM27"/>
<protein>
    <submittedName>
        <fullName evidence="1">Uncharacterized protein</fullName>
    </submittedName>
</protein>
<comment type="caution">
    <text evidence="1">The sequence shown here is derived from an EMBL/GenBank/DDBJ whole genome shotgun (WGS) entry which is preliminary data.</text>
</comment>